<feature type="compositionally biased region" description="Basic and acidic residues" evidence="1">
    <location>
        <begin position="31"/>
        <end position="49"/>
    </location>
</feature>
<feature type="compositionally biased region" description="Basic residues" evidence="1">
    <location>
        <begin position="593"/>
        <end position="609"/>
    </location>
</feature>
<feature type="compositionally biased region" description="Polar residues" evidence="1">
    <location>
        <begin position="418"/>
        <end position="437"/>
    </location>
</feature>
<feature type="region of interest" description="Disordered" evidence="1">
    <location>
        <begin position="234"/>
        <end position="261"/>
    </location>
</feature>
<gene>
    <name evidence="2" type="ORF">DM02DRAFT_661836</name>
</gene>
<protein>
    <submittedName>
        <fullName evidence="2">Uncharacterized protein</fullName>
    </submittedName>
</protein>
<feature type="region of interest" description="Disordered" evidence="1">
    <location>
        <begin position="415"/>
        <end position="452"/>
    </location>
</feature>
<feature type="compositionally biased region" description="Gly residues" evidence="1">
    <location>
        <begin position="382"/>
        <end position="395"/>
    </location>
</feature>
<feature type="compositionally biased region" description="Basic and acidic residues" evidence="1">
    <location>
        <begin position="122"/>
        <end position="135"/>
    </location>
</feature>
<dbReference type="EMBL" id="KZ805580">
    <property type="protein sequence ID" value="PVH93576.1"/>
    <property type="molecule type" value="Genomic_DNA"/>
</dbReference>
<feature type="region of interest" description="Disordered" evidence="1">
    <location>
        <begin position="11"/>
        <end position="62"/>
    </location>
</feature>
<feature type="region of interest" description="Disordered" evidence="1">
    <location>
        <begin position="589"/>
        <end position="639"/>
    </location>
</feature>
<accession>A0A2V1D665</accession>
<organism evidence="2 3">
    <name type="scientific">Periconia macrospinosa</name>
    <dbReference type="NCBI Taxonomy" id="97972"/>
    <lineage>
        <taxon>Eukaryota</taxon>
        <taxon>Fungi</taxon>
        <taxon>Dikarya</taxon>
        <taxon>Ascomycota</taxon>
        <taxon>Pezizomycotina</taxon>
        <taxon>Dothideomycetes</taxon>
        <taxon>Pleosporomycetidae</taxon>
        <taxon>Pleosporales</taxon>
        <taxon>Massarineae</taxon>
        <taxon>Periconiaceae</taxon>
        <taxon>Periconia</taxon>
    </lineage>
</organism>
<proteinExistence type="predicted"/>
<evidence type="ECO:0000256" key="1">
    <source>
        <dbReference type="SAM" id="MobiDB-lite"/>
    </source>
</evidence>
<feature type="region of interest" description="Disordered" evidence="1">
    <location>
        <begin position="374"/>
        <end position="398"/>
    </location>
</feature>
<dbReference type="Proteomes" id="UP000244855">
    <property type="component" value="Unassembled WGS sequence"/>
</dbReference>
<keyword evidence="3" id="KW-1185">Reference proteome</keyword>
<feature type="region of interest" description="Disordered" evidence="1">
    <location>
        <begin position="92"/>
        <end position="178"/>
    </location>
</feature>
<sequence>MDCLPKFLRVTTHRSSKNNGAAATTTSKQAKSSDKDVTDNQADQRESSRGKSTHPYSHLPVIFDHGVPHPHFARHDNRYWNSVLVEGDVSQYNNTDADEPDENRPSGWYRDIVNRTSQQNKPEYDGKGKGKEKAAVKPTPPHLTTPTAGPSTSQPRNPNKRNPKPPPRTTPFSQVKPKERHLYTLTPIPTPHQSPPPTPTTPSISFTCPSTTTLPTDSPILIYGSPGQRRRVLLPPPTTTTTTNTNTRHLHSPTPLLGISGSDGTIIPVGAGRMRDEVPLPCLSPPSPLAKAYPSCKWNAGRGWDDAVEVDGTWNSRFNELVASGAIEVERVEDGTEGYMWPVSMVDAGFVPNFSWRVDKAGWFEAGVCEEGNVKKDKRNGGKGGGEGGIRGGSGGDEKEEWCVEGGCRVYRPPSVHTVPNTPSCSQVSIPQYKNGQKQGGTHGDNGNAEYGVSGPGESRINELYVFTFPFQTPSRRDSGLSTTANMRDYDNDAVLSCVPQNSALQFDHNASTHSLQTIRGDNGARDLEVVVDAMDEVMTKLTEENKVLWESVAFCDRVLKVVRDRDESIYRGLYDALLKVGLQDDMNSLGQRRGKKGLRRVHLRRKRSSSVESLGSYRGQRHEEASKKAKGKRRHSCLANMSRRTSFASLRSYFSSHHHHHHHQHGGSSPTNQYLFESGSGSQTWVVSDERRSAIDGDDQWRLVESPTPTLTQELASLLGFAQSHMQKLEEDVVEFKKREGYCKDMRDARLT</sequence>
<feature type="compositionally biased region" description="Low complexity" evidence="1">
    <location>
        <begin position="21"/>
        <end position="30"/>
    </location>
</feature>
<reference evidence="2 3" key="1">
    <citation type="journal article" date="2018" name="Sci. Rep.">
        <title>Comparative genomics provides insights into the lifestyle and reveals functional heterogeneity of dark septate endophytic fungi.</title>
        <authorList>
            <person name="Knapp D.G."/>
            <person name="Nemeth J.B."/>
            <person name="Barry K."/>
            <person name="Hainaut M."/>
            <person name="Henrissat B."/>
            <person name="Johnson J."/>
            <person name="Kuo A."/>
            <person name="Lim J.H.P."/>
            <person name="Lipzen A."/>
            <person name="Nolan M."/>
            <person name="Ohm R.A."/>
            <person name="Tamas L."/>
            <person name="Grigoriev I.V."/>
            <person name="Spatafora J.W."/>
            <person name="Nagy L.G."/>
            <person name="Kovacs G.M."/>
        </authorList>
    </citation>
    <scope>NUCLEOTIDE SEQUENCE [LARGE SCALE GENOMIC DNA]</scope>
    <source>
        <strain evidence="2 3">DSE2036</strain>
    </source>
</reference>
<dbReference type="AlphaFoldDB" id="A0A2V1D665"/>
<name>A0A2V1D665_9PLEO</name>
<evidence type="ECO:0000313" key="3">
    <source>
        <dbReference type="Proteomes" id="UP000244855"/>
    </source>
</evidence>
<feature type="compositionally biased region" description="Polar residues" evidence="1">
    <location>
        <begin position="144"/>
        <end position="154"/>
    </location>
</feature>
<evidence type="ECO:0000313" key="2">
    <source>
        <dbReference type="EMBL" id="PVH93576.1"/>
    </source>
</evidence>